<comment type="caution">
    <text evidence="2">The sequence shown here is derived from an EMBL/GenBank/DDBJ whole genome shotgun (WGS) entry which is preliminary data.</text>
</comment>
<gene>
    <name evidence="2" type="ORF">PCOR1329_LOCUS15088</name>
</gene>
<feature type="compositionally biased region" description="Pro residues" evidence="1">
    <location>
        <begin position="14"/>
        <end position="26"/>
    </location>
</feature>
<dbReference type="EMBL" id="CAUYUJ010004546">
    <property type="protein sequence ID" value="CAK0809983.1"/>
    <property type="molecule type" value="Genomic_DNA"/>
</dbReference>
<organism evidence="2 3">
    <name type="scientific">Prorocentrum cordatum</name>
    <dbReference type="NCBI Taxonomy" id="2364126"/>
    <lineage>
        <taxon>Eukaryota</taxon>
        <taxon>Sar</taxon>
        <taxon>Alveolata</taxon>
        <taxon>Dinophyceae</taxon>
        <taxon>Prorocentrales</taxon>
        <taxon>Prorocentraceae</taxon>
        <taxon>Prorocentrum</taxon>
    </lineage>
</organism>
<evidence type="ECO:0000256" key="1">
    <source>
        <dbReference type="SAM" id="MobiDB-lite"/>
    </source>
</evidence>
<keyword evidence="3" id="KW-1185">Reference proteome</keyword>
<feature type="compositionally biased region" description="Acidic residues" evidence="1">
    <location>
        <begin position="117"/>
        <end position="131"/>
    </location>
</feature>
<evidence type="ECO:0000313" key="3">
    <source>
        <dbReference type="Proteomes" id="UP001189429"/>
    </source>
</evidence>
<sequence length="131" mass="14123">MSRSSARSSWIGAGPPPAAPRTPPPARSMRQGRGPAPTPEVRRDVREIRFVQCFAPLPHLKVVSWNVQKARPPGEPRALSSPGAGPSQVECRHGNGFYPWATTGMTGGGTGRTPPEGEWEEEEEEAMSLVL</sequence>
<reference evidence="2" key="1">
    <citation type="submission" date="2023-10" db="EMBL/GenBank/DDBJ databases">
        <authorList>
            <person name="Chen Y."/>
            <person name="Shah S."/>
            <person name="Dougan E. K."/>
            <person name="Thang M."/>
            <person name="Chan C."/>
        </authorList>
    </citation>
    <scope>NUCLEOTIDE SEQUENCE [LARGE SCALE GENOMIC DNA]</scope>
</reference>
<feature type="region of interest" description="Disordered" evidence="1">
    <location>
        <begin position="1"/>
        <end position="43"/>
    </location>
</feature>
<dbReference type="Proteomes" id="UP001189429">
    <property type="component" value="Unassembled WGS sequence"/>
</dbReference>
<feature type="region of interest" description="Disordered" evidence="1">
    <location>
        <begin position="70"/>
        <end position="131"/>
    </location>
</feature>
<accession>A0ABN9QUK6</accession>
<proteinExistence type="predicted"/>
<protein>
    <submittedName>
        <fullName evidence="2">Uncharacterized protein</fullName>
    </submittedName>
</protein>
<evidence type="ECO:0000313" key="2">
    <source>
        <dbReference type="EMBL" id="CAK0809983.1"/>
    </source>
</evidence>
<name>A0ABN9QUK6_9DINO</name>